<gene>
    <name evidence="2" type="ORF">PLOB_00001330</name>
</gene>
<keyword evidence="3" id="KW-1185">Reference proteome</keyword>
<sequence length="110" mass="12646">MIEQTGAVLDKYLQYHHLKTHPLRKDKLIEVQRHIISNLTNSATQQEQFDSDKELVEATLSSEDEDQDEEVDFVLAEIGSSSSDDENDYDNSSRVATFKRSGRRATRFLL</sequence>
<proteinExistence type="predicted"/>
<feature type="region of interest" description="Disordered" evidence="1">
    <location>
        <begin position="42"/>
        <end position="69"/>
    </location>
</feature>
<name>A0ABN8Q283_9CNID</name>
<evidence type="ECO:0000256" key="1">
    <source>
        <dbReference type="SAM" id="MobiDB-lite"/>
    </source>
</evidence>
<dbReference type="Proteomes" id="UP001159405">
    <property type="component" value="Unassembled WGS sequence"/>
</dbReference>
<evidence type="ECO:0000313" key="3">
    <source>
        <dbReference type="Proteomes" id="UP001159405"/>
    </source>
</evidence>
<reference evidence="2 3" key="1">
    <citation type="submission" date="2022-05" db="EMBL/GenBank/DDBJ databases">
        <authorList>
            <consortium name="Genoscope - CEA"/>
            <person name="William W."/>
        </authorList>
    </citation>
    <scope>NUCLEOTIDE SEQUENCE [LARGE SCALE GENOMIC DNA]</scope>
</reference>
<protein>
    <submittedName>
        <fullName evidence="2">Uncharacterized protein</fullName>
    </submittedName>
</protein>
<organism evidence="2 3">
    <name type="scientific">Porites lobata</name>
    <dbReference type="NCBI Taxonomy" id="104759"/>
    <lineage>
        <taxon>Eukaryota</taxon>
        <taxon>Metazoa</taxon>
        <taxon>Cnidaria</taxon>
        <taxon>Anthozoa</taxon>
        <taxon>Hexacorallia</taxon>
        <taxon>Scleractinia</taxon>
        <taxon>Fungiina</taxon>
        <taxon>Poritidae</taxon>
        <taxon>Porites</taxon>
    </lineage>
</organism>
<comment type="caution">
    <text evidence="2">The sequence shown here is derived from an EMBL/GenBank/DDBJ whole genome shotgun (WGS) entry which is preliminary data.</text>
</comment>
<accession>A0ABN8Q283</accession>
<evidence type="ECO:0000313" key="2">
    <source>
        <dbReference type="EMBL" id="CAH3155714.1"/>
    </source>
</evidence>
<dbReference type="EMBL" id="CALNXK010000102">
    <property type="protein sequence ID" value="CAH3155714.1"/>
    <property type="molecule type" value="Genomic_DNA"/>
</dbReference>